<evidence type="ECO:0000313" key="2">
    <source>
        <dbReference type="Proteomes" id="UP000887013"/>
    </source>
</evidence>
<keyword evidence="2" id="KW-1185">Reference proteome</keyword>
<organism evidence="1 2">
    <name type="scientific">Nephila pilipes</name>
    <name type="common">Giant wood spider</name>
    <name type="synonym">Nephila maculata</name>
    <dbReference type="NCBI Taxonomy" id="299642"/>
    <lineage>
        <taxon>Eukaryota</taxon>
        <taxon>Metazoa</taxon>
        <taxon>Ecdysozoa</taxon>
        <taxon>Arthropoda</taxon>
        <taxon>Chelicerata</taxon>
        <taxon>Arachnida</taxon>
        <taxon>Araneae</taxon>
        <taxon>Araneomorphae</taxon>
        <taxon>Entelegynae</taxon>
        <taxon>Araneoidea</taxon>
        <taxon>Nephilidae</taxon>
        <taxon>Nephila</taxon>
    </lineage>
</organism>
<dbReference type="AlphaFoldDB" id="A0A8X6TKC7"/>
<dbReference type="EMBL" id="BMAW01105433">
    <property type="protein sequence ID" value="GFT19217.1"/>
    <property type="molecule type" value="Genomic_DNA"/>
</dbReference>
<dbReference type="Proteomes" id="UP000887013">
    <property type="component" value="Unassembled WGS sequence"/>
</dbReference>
<evidence type="ECO:0000313" key="1">
    <source>
        <dbReference type="EMBL" id="GFT19217.1"/>
    </source>
</evidence>
<protein>
    <submittedName>
        <fullName evidence="1">Uncharacterized protein</fullName>
    </submittedName>
</protein>
<proteinExistence type="predicted"/>
<gene>
    <name evidence="1" type="ORF">NPIL_11821</name>
</gene>
<sequence length="100" mass="11734">MKFKSKFLFNDEQILNAFVTFFASKQKKSGYMKRRDKLAKRYNVLAKTVNDSAEDLCNVNFTEFELELAISLMKLGMSSGPDLICAEFIHHTKKRQERRF</sequence>
<name>A0A8X6TKC7_NEPPI</name>
<accession>A0A8X6TKC7</accession>
<dbReference type="OrthoDB" id="10466420at2759"/>
<reference evidence="1" key="1">
    <citation type="submission" date="2020-08" db="EMBL/GenBank/DDBJ databases">
        <title>Multicomponent nature underlies the extraordinary mechanical properties of spider dragline silk.</title>
        <authorList>
            <person name="Kono N."/>
            <person name="Nakamura H."/>
            <person name="Mori M."/>
            <person name="Yoshida Y."/>
            <person name="Ohtoshi R."/>
            <person name="Malay A.D."/>
            <person name="Moran D.A.P."/>
            <person name="Tomita M."/>
            <person name="Numata K."/>
            <person name="Arakawa K."/>
        </authorList>
    </citation>
    <scope>NUCLEOTIDE SEQUENCE</scope>
</reference>
<comment type="caution">
    <text evidence="1">The sequence shown here is derived from an EMBL/GenBank/DDBJ whole genome shotgun (WGS) entry which is preliminary data.</text>
</comment>